<name>A0ABZ2L3M1_9BACT</name>
<gene>
    <name evidence="1" type="ORF">LVJ94_51575</name>
</gene>
<keyword evidence="2" id="KW-1185">Reference proteome</keyword>
<reference evidence="1" key="1">
    <citation type="submission" date="2021-12" db="EMBL/GenBank/DDBJ databases">
        <title>Discovery of the Pendulisporaceae a myxobacterial family with distinct sporulation behavior and unique specialized metabolism.</title>
        <authorList>
            <person name="Garcia R."/>
            <person name="Popoff A."/>
            <person name="Bader C.D."/>
            <person name="Loehr J."/>
            <person name="Walesch S."/>
            <person name="Walt C."/>
            <person name="Boldt J."/>
            <person name="Bunk B."/>
            <person name="Haeckl F.J.F.P.J."/>
            <person name="Gunesch A.P."/>
            <person name="Birkelbach J."/>
            <person name="Nuebel U."/>
            <person name="Pietschmann T."/>
            <person name="Bach T."/>
            <person name="Mueller R."/>
        </authorList>
    </citation>
    <scope>NUCLEOTIDE SEQUENCE</scope>
    <source>
        <strain evidence="1">MSr11367</strain>
    </source>
</reference>
<sequence length="165" mass="18427">MISQPPGDETPIDAVKTPAELLAIEEPWQFAGAVICNVHIKYQRYGWEALTAFERLVWHGSDCAFREAQWMLLEEALDGEERCTDLVAVLDEIGAHHAAEALRQTFALYAAIPPEQAATACTQGDWIELAGESKLEAVRATLVDDEVDGCLRAYINHHRDRLRPD</sequence>
<dbReference type="RefSeq" id="WP_394834971.1">
    <property type="nucleotide sequence ID" value="NZ_CP089929.1"/>
</dbReference>
<evidence type="ECO:0000313" key="2">
    <source>
        <dbReference type="Proteomes" id="UP001374803"/>
    </source>
</evidence>
<evidence type="ECO:0008006" key="3">
    <source>
        <dbReference type="Google" id="ProtNLM"/>
    </source>
</evidence>
<proteinExistence type="predicted"/>
<dbReference type="Proteomes" id="UP001374803">
    <property type="component" value="Chromosome"/>
</dbReference>
<evidence type="ECO:0000313" key="1">
    <source>
        <dbReference type="EMBL" id="WXB05327.1"/>
    </source>
</evidence>
<organism evidence="1 2">
    <name type="scientific">Pendulispora rubella</name>
    <dbReference type="NCBI Taxonomy" id="2741070"/>
    <lineage>
        <taxon>Bacteria</taxon>
        <taxon>Pseudomonadati</taxon>
        <taxon>Myxococcota</taxon>
        <taxon>Myxococcia</taxon>
        <taxon>Myxococcales</taxon>
        <taxon>Sorangiineae</taxon>
        <taxon>Pendulisporaceae</taxon>
        <taxon>Pendulispora</taxon>
    </lineage>
</organism>
<protein>
    <recommendedName>
        <fullName evidence="3">DUF4375 domain-containing protein</fullName>
    </recommendedName>
</protein>
<dbReference type="EMBL" id="CP089983">
    <property type="protein sequence ID" value="WXB05327.1"/>
    <property type="molecule type" value="Genomic_DNA"/>
</dbReference>
<accession>A0ABZ2L3M1</accession>